<dbReference type="Proteomes" id="UP000308600">
    <property type="component" value="Unassembled WGS sequence"/>
</dbReference>
<dbReference type="EMBL" id="ML208262">
    <property type="protein sequence ID" value="TFK75553.1"/>
    <property type="molecule type" value="Genomic_DNA"/>
</dbReference>
<evidence type="ECO:0000313" key="1">
    <source>
        <dbReference type="EMBL" id="TFK75553.1"/>
    </source>
</evidence>
<protein>
    <submittedName>
        <fullName evidence="1">Cytochrome P450</fullName>
    </submittedName>
</protein>
<keyword evidence="2" id="KW-1185">Reference proteome</keyword>
<reference evidence="1 2" key="1">
    <citation type="journal article" date="2019" name="Nat. Ecol. Evol.">
        <title>Megaphylogeny resolves global patterns of mushroom evolution.</title>
        <authorList>
            <person name="Varga T."/>
            <person name="Krizsan K."/>
            <person name="Foldi C."/>
            <person name="Dima B."/>
            <person name="Sanchez-Garcia M."/>
            <person name="Sanchez-Ramirez S."/>
            <person name="Szollosi G.J."/>
            <person name="Szarkandi J.G."/>
            <person name="Papp V."/>
            <person name="Albert L."/>
            <person name="Andreopoulos W."/>
            <person name="Angelini C."/>
            <person name="Antonin V."/>
            <person name="Barry K.W."/>
            <person name="Bougher N.L."/>
            <person name="Buchanan P."/>
            <person name="Buyck B."/>
            <person name="Bense V."/>
            <person name="Catcheside P."/>
            <person name="Chovatia M."/>
            <person name="Cooper J."/>
            <person name="Damon W."/>
            <person name="Desjardin D."/>
            <person name="Finy P."/>
            <person name="Geml J."/>
            <person name="Haridas S."/>
            <person name="Hughes K."/>
            <person name="Justo A."/>
            <person name="Karasinski D."/>
            <person name="Kautmanova I."/>
            <person name="Kiss B."/>
            <person name="Kocsube S."/>
            <person name="Kotiranta H."/>
            <person name="LaButti K.M."/>
            <person name="Lechner B.E."/>
            <person name="Liimatainen K."/>
            <person name="Lipzen A."/>
            <person name="Lukacs Z."/>
            <person name="Mihaltcheva S."/>
            <person name="Morgado L.N."/>
            <person name="Niskanen T."/>
            <person name="Noordeloos M.E."/>
            <person name="Ohm R.A."/>
            <person name="Ortiz-Santana B."/>
            <person name="Ovrebo C."/>
            <person name="Racz N."/>
            <person name="Riley R."/>
            <person name="Savchenko A."/>
            <person name="Shiryaev A."/>
            <person name="Soop K."/>
            <person name="Spirin V."/>
            <person name="Szebenyi C."/>
            <person name="Tomsovsky M."/>
            <person name="Tulloss R.E."/>
            <person name="Uehling J."/>
            <person name="Grigoriev I.V."/>
            <person name="Vagvolgyi C."/>
            <person name="Papp T."/>
            <person name="Martin F.M."/>
            <person name="Miettinen O."/>
            <person name="Hibbett D.S."/>
            <person name="Nagy L.G."/>
        </authorList>
    </citation>
    <scope>NUCLEOTIDE SEQUENCE [LARGE SCALE GENOMIC DNA]</scope>
    <source>
        <strain evidence="1 2">NL-1719</strain>
    </source>
</reference>
<organism evidence="1 2">
    <name type="scientific">Pluteus cervinus</name>
    <dbReference type="NCBI Taxonomy" id="181527"/>
    <lineage>
        <taxon>Eukaryota</taxon>
        <taxon>Fungi</taxon>
        <taxon>Dikarya</taxon>
        <taxon>Basidiomycota</taxon>
        <taxon>Agaricomycotina</taxon>
        <taxon>Agaricomycetes</taxon>
        <taxon>Agaricomycetidae</taxon>
        <taxon>Agaricales</taxon>
        <taxon>Pluteineae</taxon>
        <taxon>Pluteaceae</taxon>
        <taxon>Pluteus</taxon>
    </lineage>
</organism>
<accession>A0ACD3BBT7</accession>
<sequence>MILLVLDTVLAFFGLYLLKCILTPRRPPLPPGPPPRPLIGNLLDMPSEKPWYTFREWGKKWGPITSVSVFGDTYVILNSVQDAIEMLDRRSAIYSDRPSIVTANLTGWNSTLVLTSYNDERFRHIRTLFQKAIGTPASMSQYYPVEERETHRFLQRLLKTPDDFVAHIRMTAGAIILRISHGYQVQEENDQFVTLAEEALEQFSIIVGGNFLVNLIPALQYLPEWMPGAAFKRSARFWTRTLADTVNRPYNFLKEQMALGPAEVSVLSRMLQANPNIDSKTESTLKWAAASMYGGGADTTVASVHAFFKAMIMYPDVQRKAQAEIDAVIGEDRLPTYADRDSLPYVNALALEALRWHSVTPTSVPHRVTEDNIYKGYFIPKGSIVTANIWGMAHDPAIYHDPMVFNPARFLASPGHELELDPRSIVFGFGRRICPGKVMADASVFLSCAMTLAVFDISQHTDNERTLALDIEQTTGTISHPTPFKCTIRPRSEAALALIKDMS</sequence>
<proteinExistence type="predicted"/>
<gene>
    <name evidence="1" type="ORF">BDN72DRAFT_831830</name>
</gene>
<name>A0ACD3BBT7_9AGAR</name>
<evidence type="ECO:0000313" key="2">
    <source>
        <dbReference type="Proteomes" id="UP000308600"/>
    </source>
</evidence>